<feature type="non-terminal residue" evidence="2">
    <location>
        <position position="248"/>
    </location>
</feature>
<feature type="transmembrane region" description="Helical" evidence="1">
    <location>
        <begin position="208"/>
        <end position="224"/>
    </location>
</feature>
<name>X0XDZ2_9ZZZZ</name>
<accession>X0XDZ2</accession>
<keyword evidence="1" id="KW-1133">Transmembrane helix</keyword>
<protein>
    <submittedName>
        <fullName evidence="2">Uncharacterized protein</fullName>
    </submittedName>
</protein>
<feature type="transmembrane region" description="Helical" evidence="1">
    <location>
        <begin position="136"/>
        <end position="157"/>
    </location>
</feature>
<dbReference type="AlphaFoldDB" id="X0XDZ2"/>
<gene>
    <name evidence="2" type="ORF">S01H1_53312</name>
</gene>
<feature type="transmembrane region" description="Helical" evidence="1">
    <location>
        <begin position="177"/>
        <end position="196"/>
    </location>
</feature>
<feature type="transmembrane region" description="Helical" evidence="1">
    <location>
        <begin position="60"/>
        <end position="79"/>
    </location>
</feature>
<organism evidence="2">
    <name type="scientific">marine sediment metagenome</name>
    <dbReference type="NCBI Taxonomy" id="412755"/>
    <lineage>
        <taxon>unclassified sequences</taxon>
        <taxon>metagenomes</taxon>
        <taxon>ecological metagenomes</taxon>
    </lineage>
</organism>
<comment type="caution">
    <text evidence="2">The sequence shown here is derived from an EMBL/GenBank/DDBJ whole genome shotgun (WGS) entry which is preliminary data.</text>
</comment>
<evidence type="ECO:0000313" key="2">
    <source>
        <dbReference type="EMBL" id="GAG23176.1"/>
    </source>
</evidence>
<sequence>MFGKNSQIHNTIHNTIHNSINKIENNPTMFALIVVIEFIIFILIAYRWNPYGISDKYPAQVALFFLIIMFIQSVNYFFIKQKAALNKSGDGDTPGLVKFTIKLFSTLAAFAGIICLLIGTWWLLRHIPSMPTIHTIIIWTLNILIGSGILGFVYLLAKRLILRQKKSENNSNSIVSLIGNLILYIPCLLIQFADYLKHQFNITTETTWIILLLELVFVGLRFLIPEIWRRIVTHDGIHLLKEPVFLNK</sequence>
<feature type="transmembrane region" description="Helical" evidence="1">
    <location>
        <begin position="29"/>
        <end position="48"/>
    </location>
</feature>
<keyword evidence="1" id="KW-0812">Transmembrane</keyword>
<proteinExistence type="predicted"/>
<evidence type="ECO:0000256" key="1">
    <source>
        <dbReference type="SAM" id="Phobius"/>
    </source>
</evidence>
<keyword evidence="1" id="KW-0472">Membrane</keyword>
<reference evidence="2" key="1">
    <citation type="journal article" date="2014" name="Front. Microbiol.">
        <title>High frequency of phylogenetically diverse reductive dehalogenase-homologous genes in deep subseafloor sedimentary metagenomes.</title>
        <authorList>
            <person name="Kawai M."/>
            <person name="Futagami T."/>
            <person name="Toyoda A."/>
            <person name="Takaki Y."/>
            <person name="Nishi S."/>
            <person name="Hori S."/>
            <person name="Arai W."/>
            <person name="Tsubouchi T."/>
            <person name="Morono Y."/>
            <person name="Uchiyama I."/>
            <person name="Ito T."/>
            <person name="Fujiyama A."/>
            <person name="Inagaki F."/>
            <person name="Takami H."/>
        </authorList>
    </citation>
    <scope>NUCLEOTIDE SEQUENCE</scope>
    <source>
        <strain evidence="2">Expedition CK06-06</strain>
    </source>
</reference>
<dbReference type="EMBL" id="BARS01034520">
    <property type="protein sequence ID" value="GAG23176.1"/>
    <property type="molecule type" value="Genomic_DNA"/>
</dbReference>
<feature type="transmembrane region" description="Helical" evidence="1">
    <location>
        <begin position="99"/>
        <end position="124"/>
    </location>
</feature>